<dbReference type="RefSeq" id="WP_033080418.1">
    <property type="nucleotide sequence ID" value="NZ_JQEC01000002.1"/>
</dbReference>
<gene>
    <name evidence="2" type="ORF">GAB14E_1159</name>
</gene>
<dbReference type="EMBL" id="JQEC01000002">
    <property type="protein sequence ID" value="KGJ97570.1"/>
    <property type="molecule type" value="Genomic_DNA"/>
</dbReference>
<dbReference type="PATRIC" id="fig|28229.3.peg.317"/>
<comment type="caution">
    <text evidence="2">The sequence shown here is derived from an EMBL/GenBank/DDBJ whole genome shotgun (WGS) entry which is preliminary data.</text>
</comment>
<name>A0A099L577_COLPS</name>
<keyword evidence="1" id="KW-0732">Signal</keyword>
<evidence type="ECO:0000313" key="3">
    <source>
        <dbReference type="Proteomes" id="UP000029868"/>
    </source>
</evidence>
<feature type="signal peptide" evidence="1">
    <location>
        <begin position="1"/>
        <end position="28"/>
    </location>
</feature>
<accession>A0A099L577</accession>
<dbReference type="OrthoDB" id="5758965at2"/>
<proteinExistence type="predicted"/>
<evidence type="ECO:0000256" key="1">
    <source>
        <dbReference type="SAM" id="SignalP"/>
    </source>
</evidence>
<evidence type="ECO:0008006" key="4">
    <source>
        <dbReference type="Google" id="ProtNLM"/>
    </source>
</evidence>
<organism evidence="2 3">
    <name type="scientific">Colwellia psychrerythraea</name>
    <name type="common">Vibrio psychroerythus</name>
    <dbReference type="NCBI Taxonomy" id="28229"/>
    <lineage>
        <taxon>Bacteria</taxon>
        <taxon>Pseudomonadati</taxon>
        <taxon>Pseudomonadota</taxon>
        <taxon>Gammaproteobacteria</taxon>
        <taxon>Alteromonadales</taxon>
        <taxon>Colwelliaceae</taxon>
        <taxon>Colwellia</taxon>
    </lineage>
</organism>
<protein>
    <recommendedName>
        <fullName evidence="4">Lipoprotein</fullName>
    </recommendedName>
</protein>
<feature type="chain" id="PRO_5001957858" description="Lipoprotein" evidence="1">
    <location>
        <begin position="29"/>
        <end position="509"/>
    </location>
</feature>
<reference evidence="2 3" key="1">
    <citation type="submission" date="2014-08" db="EMBL/GenBank/DDBJ databases">
        <title>Genomic and Phenotypic Diversity of Colwellia psychrerythraea strains from Disparate Marine Basins.</title>
        <authorList>
            <person name="Techtmann S.M."/>
            <person name="Stelling S.C."/>
            <person name="Utturkar S.M."/>
            <person name="Alshibli N."/>
            <person name="Harris A."/>
            <person name="Brown S.D."/>
            <person name="Hazen T.C."/>
        </authorList>
    </citation>
    <scope>NUCLEOTIDE SEQUENCE [LARGE SCALE GENOMIC DNA]</scope>
    <source>
        <strain evidence="2 3">GAB14E</strain>
    </source>
</reference>
<sequence length="509" mass="57065">MTTLQILQTLKSCLAASILLFILLGCNSSDDGSGSGYVKLYNLSKDSPSIYLTVDENLTEDNDDDDHFEQTYSGIAYGNANSNISLTSKNYYYYQLAWQDDDSLATDDLAVIYEDTLALAEDTIHMIVLSDSILSPQVTVHSFPVIDDEDDTSNDLFNIRVLNMHENQQAVDFYLSKENESFNEAILVGQFEYQQLSDNQKLDQDDYIFYITIAGSNEVLFRSNSIPFAYSSQNIMVVKENTGAGSSPYVLDKMSDSTVIEYVDAEAEAQFRAYNAVANHEQLNNYQEAFALHINGVGESPAITFLPYGEISNSLILASGDYSLDLTNTEDNTALLSNHLLSLVENTNKTLFFYAEQEYVDSDNDGNIDENGDGIIDEIDVNLFSLMVENSLLTSIYEHEIEIVNLIQSDDFIQVKVYFVRQDETINSAMYYSDISYKNTSSLLLKNNSYQVFVVAQDNGSSIILNTFELVLDEQSSEQFLVLESSNTSATGYKTTMFNQTPQQEEVSE</sequence>
<evidence type="ECO:0000313" key="2">
    <source>
        <dbReference type="EMBL" id="KGJ97570.1"/>
    </source>
</evidence>
<dbReference type="AlphaFoldDB" id="A0A099L577"/>
<dbReference type="Proteomes" id="UP000029868">
    <property type="component" value="Unassembled WGS sequence"/>
</dbReference>